<proteinExistence type="predicted"/>
<evidence type="ECO:0000313" key="2">
    <source>
        <dbReference type="EMBL" id="MDC9591326.1"/>
    </source>
</evidence>
<dbReference type="SUPFAM" id="SSF47598">
    <property type="entry name" value="Ribbon-helix-helix"/>
    <property type="match status" value="1"/>
</dbReference>
<dbReference type="GO" id="GO:0003677">
    <property type="term" value="F:DNA binding"/>
    <property type="evidence" value="ECO:0007669"/>
    <property type="project" value="UniProtKB-KW"/>
</dbReference>
<gene>
    <name evidence="2" type="ORF">PSI23_19045</name>
</gene>
<reference evidence="2 3" key="1">
    <citation type="submission" date="2023-02" db="EMBL/GenBank/DDBJ databases">
        <title>Entomopathogenic bacteria.</title>
        <authorList>
            <person name="Machado R.A."/>
        </authorList>
    </citation>
    <scope>NUCLEOTIDE SEQUENCE [LARGE SCALE GENOMIC DNA]</scope>
    <source>
        <strain evidence="2 3">XENO-10</strain>
    </source>
</reference>
<organism evidence="2 3">
    <name type="scientific">Xenorhabdus yunnanensis</name>
    <dbReference type="NCBI Taxonomy" id="3025878"/>
    <lineage>
        <taxon>Bacteria</taxon>
        <taxon>Pseudomonadati</taxon>
        <taxon>Pseudomonadota</taxon>
        <taxon>Gammaproteobacteria</taxon>
        <taxon>Enterobacterales</taxon>
        <taxon>Morganellaceae</taxon>
        <taxon>Xenorhabdus</taxon>
    </lineage>
</organism>
<protein>
    <submittedName>
        <fullName evidence="2">Arc family DNA-binding protein</fullName>
    </submittedName>
</protein>
<accession>A0ABT5LJM9</accession>
<sequence>MSKIERLPQVNIRMPNDMRNSLKYIANVQDRSVNYVIVKALEEYISKNGETPTAGTVRASKLSKTE</sequence>
<evidence type="ECO:0000313" key="3">
    <source>
        <dbReference type="Proteomes" id="UP001217178"/>
    </source>
</evidence>
<feature type="domain" description="Arc-like DNA binding" evidence="1">
    <location>
        <begin position="7"/>
        <end position="49"/>
    </location>
</feature>
<dbReference type="RefSeq" id="WP_273556556.1">
    <property type="nucleotide sequence ID" value="NZ_JAQRFI010000072.1"/>
</dbReference>
<name>A0ABT5LJM9_9GAMM</name>
<dbReference type="Proteomes" id="UP001217178">
    <property type="component" value="Unassembled WGS sequence"/>
</dbReference>
<keyword evidence="2" id="KW-0238">DNA-binding</keyword>
<evidence type="ECO:0000259" key="1">
    <source>
        <dbReference type="Pfam" id="PF03869"/>
    </source>
</evidence>
<dbReference type="InterPro" id="IPR013321">
    <property type="entry name" value="Arc_rbn_hlx_hlx"/>
</dbReference>
<dbReference type="EMBL" id="JAQRFI010000072">
    <property type="protein sequence ID" value="MDC9591326.1"/>
    <property type="molecule type" value="Genomic_DNA"/>
</dbReference>
<comment type="caution">
    <text evidence="2">The sequence shown here is derived from an EMBL/GenBank/DDBJ whole genome shotgun (WGS) entry which is preliminary data.</text>
</comment>
<dbReference type="Gene3D" id="1.10.1220.10">
    <property type="entry name" value="Met repressor-like"/>
    <property type="match status" value="1"/>
</dbReference>
<keyword evidence="3" id="KW-1185">Reference proteome</keyword>
<dbReference type="Pfam" id="PF03869">
    <property type="entry name" value="Arc"/>
    <property type="match status" value="1"/>
</dbReference>
<dbReference type="InterPro" id="IPR010985">
    <property type="entry name" value="Ribbon_hlx_hlx"/>
</dbReference>
<dbReference type="InterPro" id="IPR005569">
    <property type="entry name" value="Arc_DNA-bd_dom"/>
</dbReference>